<protein>
    <submittedName>
        <fullName evidence="5">Glycerate kinase</fullName>
    </submittedName>
</protein>
<evidence type="ECO:0000256" key="4">
    <source>
        <dbReference type="PIRNR" id="PIRNR006078"/>
    </source>
</evidence>
<evidence type="ECO:0000313" key="6">
    <source>
        <dbReference type="Proteomes" id="UP001597383"/>
    </source>
</evidence>
<gene>
    <name evidence="5" type="ORF">ACFSJF_10615</name>
</gene>
<comment type="caution">
    <text evidence="5">The sequence shown here is derived from an EMBL/GenBank/DDBJ whole genome shotgun (WGS) entry which is preliminary data.</text>
</comment>
<dbReference type="Proteomes" id="UP001597383">
    <property type="component" value="Unassembled WGS sequence"/>
</dbReference>
<evidence type="ECO:0000256" key="2">
    <source>
        <dbReference type="ARBA" id="ARBA00022679"/>
    </source>
</evidence>
<dbReference type="Pfam" id="PF02595">
    <property type="entry name" value="Gly_kinase"/>
    <property type="match status" value="1"/>
</dbReference>
<dbReference type="RefSeq" id="WP_377556047.1">
    <property type="nucleotide sequence ID" value="NZ_JBHUHQ010000015.1"/>
</dbReference>
<keyword evidence="6" id="KW-1185">Reference proteome</keyword>
<dbReference type="GO" id="GO:0016301">
    <property type="term" value="F:kinase activity"/>
    <property type="evidence" value="ECO:0007669"/>
    <property type="project" value="UniProtKB-KW"/>
</dbReference>
<evidence type="ECO:0000256" key="1">
    <source>
        <dbReference type="ARBA" id="ARBA00006284"/>
    </source>
</evidence>
<dbReference type="PANTHER" id="PTHR21599">
    <property type="entry name" value="GLYCERATE KINASE"/>
    <property type="match status" value="1"/>
</dbReference>
<dbReference type="PIRSF" id="PIRSF006078">
    <property type="entry name" value="GlxK"/>
    <property type="match status" value="1"/>
</dbReference>
<proteinExistence type="inferred from homology"/>
<sequence length="376" mass="39644">MNIVVAPDSFKGSLTSSQASAIIKKAIQSLGFGDTVTTKPMADGGEGTVDALVTASNGKRIAVTCTGPLGEKINTYYGMIDEQTAVIEIANIAGLVQVPVADRDPDITTTYGLGEVIKDALDRNCTSFIIGLGGSATNDAGLGLLLALGMKAWDQDGNEVGIYGRDLTKVTRISLNDVDPRIYDVTVQVACDVENPLFGEKGASAVYGPQKGASQKQVIQYDTAMKHFSELVETDQLLKFSSIAGAGAAGGLGFAFLLLGAKLLSGAKLVGEASYMEETIKQADLVITGEGQSDEQTLYGKAPGYIADLANKYDVPAVLISGSLAGNIDPLLEKFSGCYSIINQPLSIETCIAQAEELLYQQTKQTIHFIHKITRS</sequence>
<name>A0ABW4W1H5_9BACI</name>
<dbReference type="InterPro" id="IPR004381">
    <property type="entry name" value="Glycerate_kinase"/>
</dbReference>
<dbReference type="SUPFAM" id="SSF110738">
    <property type="entry name" value="Glycerate kinase I"/>
    <property type="match status" value="1"/>
</dbReference>
<accession>A0ABW4W1H5</accession>
<dbReference type="InterPro" id="IPR036129">
    <property type="entry name" value="Glycerate_kinase_sf"/>
</dbReference>
<evidence type="ECO:0000313" key="5">
    <source>
        <dbReference type="EMBL" id="MFD2044720.1"/>
    </source>
</evidence>
<dbReference type="NCBIfam" id="TIGR00045">
    <property type="entry name" value="glycerate kinase"/>
    <property type="match status" value="1"/>
</dbReference>
<keyword evidence="3 4" id="KW-0418">Kinase</keyword>
<keyword evidence="2 4" id="KW-0808">Transferase</keyword>
<dbReference type="EMBL" id="JBHUHQ010000015">
    <property type="protein sequence ID" value="MFD2044720.1"/>
    <property type="molecule type" value="Genomic_DNA"/>
</dbReference>
<comment type="similarity">
    <text evidence="1 4">Belongs to the glycerate kinase type-1 family.</text>
</comment>
<dbReference type="InterPro" id="IPR018193">
    <property type="entry name" value="Glyc_kinase_flavodox-like_fold"/>
</dbReference>
<dbReference type="PANTHER" id="PTHR21599:SF0">
    <property type="entry name" value="GLYCERATE KINASE"/>
    <property type="match status" value="1"/>
</dbReference>
<evidence type="ECO:0000256" key="3">
    <source>
        <dbReference type="ARBA" id="ARBA00022777"/>
    </source>
</evidence>
<dbReference type="InterPro" id="IPR018197">
    <property type="entry name" value="Glycerate_kinase_RE-like"/>
</dbReference>
<reference evidence="6" key="1">
    <citation type="journal article" date="2019" name="Int. J. Syst. Evol. Microbiol.">
        <title>The Global Catalogue of Microorganisms (GCM) 10K type strain sequencing project: providing services to taxonomists for standard genome sequencing and annotation.</title>
        <authorList>
            <consortium name="The Broad Institute Genomics Platform"/>
            <consortium name="The Broad Institute Genome Sequencing Center for Infectious Disease"/>
            <person name="Wu L."/>
            <person name="Ma J."/>
        </authorList>
    </citation>
    <scope>NUCLEOTIDE SEQUENCE [LARGE SCALE GENOMIC DNA]</scope>
    <source>
        <strain evidence="6">R28</strain>
    </source>
</reference>
<dbReference type="Gene3D" id="3.40.50.10350">
    <property type="entry name" value="Glycerate kinase, domain 1"/>
    <property type="match status" value="1"/>
</dbReference>
<dbReference type="Gene3D" id="3.90.1510.10">
    <property type="entry name" value="Glycerate kinase, domain 2"/>
    <property type="match status" value="1"/>
</dbReference>
<organism evidence="5 6">
    <name type="scientific">Ornithinibacillus salinisoli</name>
    <dbReference type="NCBI Taxonomy" id="1848459"/>
    <lineage>
        <taxon>Bacteria</taxon>
        <taxon>Bacillati</taxon>
        <taxon>Bacillota</taxon>
        <taxon>Bacilli</taxon>
        <taxon>Bacillales</taxon>
        <taxon>Bacillaceae</taxon>
        <taxon>Ornithinibacillus</taxon>
    </lineage>
</organism>